<dbReference type="SUPFAM" id="SSF52540">
    <property type="entry name" value="P-loop containing nucleoside triphosphate hydrolases"/>
    <property type="match status" value="1"/>
</dbReference>
<keyword evidence="7" id="KW-0862">Zinc</keyword>
<dbReference type="Gene3D" id="1.10.8.60">
    <property type="match status" value="1"/>
</dbReference>
<dbReference type="Pfam" id="PF22608">
    <property type="entry name" value="DNAX_ATPase_lid"/>
    <property type="match status" value="1"/>
</dbReference>
<evidence type="ECO:0000256" key="11">
    <source>
        <dbReference type="RuleBase" id="RU364063"/>
    </source>
</evidence>
<dbReference type="PANTHER" id="PTHR11669">
    <property type="entry name" value="REPLICATION FACTOR C / DNA POLYMERASE III GAMMA-TAU SUBUNIT"/>
    <property type="match status" value="1"/>
</dbReference>
<reference evidence="14" key="1">
    <citation type="submission" date="2017-09" db="EMBL/GenBank/DDBJ databases">
        <title>Depth-based differentiation of microbial function through sediment-hosted aquifers and enrichment of novel symbionts in the deep terrestrial subsurface.</title>
        <authorList>
            <person name="Probst A.J."/>
            <person name="Ladd B."/>
            <person name="Jarett J.K."/>
            <person name="Geller-Mcgrath D.E."/>
            <person name="Sieber C.M.K."/>
            <person name="Emerson J.B."/>
            <person name="Anantharaman K."/>
            <person name="Thomas B.C."/>
            <person name="Malmstrom R."/>
            <person name="Stieglmeier M."/>
            <person name="Klingl A."/>
            <person name="Woyke T."/>
            <person name="Ryan C.M."/>
            <person name="Banfield J.F."/>
        </authorList>
    </citation>
    <scope>NUCLEOTIDE SEQUENCE [LARGE SCALE GENOMIC DNA]</scope>
</reference>
<dbReference type="InterPro" id="IPR012763">
    <property type="entry name" value="DNA_pol_III_sug/sutau_N"/>
</dbReference>
<protein>
    <recommendedName>
        <fullName evidence="11">DNA polymerase III subunit gamma/tau</fullName>
        <ecNumber evidence="11">2.7.7.7</ecNumber>
    </recommendedName>
</protein>
<keyword evidence="9 11" id="KW-0239">DNA-directed DNA polymerase</keyword>
<evidence type="ECO:0000313" key="14">
    <source>
        <dbReference type="Proteomes" id="UP000229526"/>
    </source>
</evidence>
<evidence type="ECO:0000256" key="6">
    <source>
        <dbReference type="ARBA" id="ARBA00022741"/>
    </source>
</evidence>
<dbReference type="Pfam" id="PF12169">
    <property type="entry name" value="DNA_pol3_gamma3"/>
    <property type="match status" value="1"/>
</dbReference>
<dbReference type="FunFam" id="3.40.50.300:FF:000014">
    <property type="entry name" value="DNA polymerase III subunit gamma/tau"/>
    <property type="match status" value="1"/>
</dbReference>
<feature type="domain" description="AAA+ ATPase" evidence="12">
    <location>
        <begin position="36"/>
        <end position="184"/>
    </location>
</feature>
<keyword evidence="4 11" id="KW-0235">DNA replication</keyword>
<sequence>MSKSFYRKYRPRTMSDLLGQEHITSVIQNAAAADKLAHAYLFYGPRGTGKTTLSRLIAKLANCQTRQDDAKFKAKGEPCNICTRCTEIDAGRGIDVIEIDAASNRGIDEIRSLREGIRLAPTSYPYKVFIIDETHMLTKEAFNALLKTLEEPPAHAILILATTEYEKVPATITSRTQRFHFRKHSVENIAKKLKSIAVEEKLDVTDDALEFIAALAEGSFRDAESLLQQVCSLDAKVDLATVERNIGKVGFSRTSELAALILNKDLKGSLAYVKEISDGGFNVVDLTKELIHYLRRVLTLRFNPDLEAELCKELTAKELETLKAHVQLVNSSTDQLINLLKALLTAYSQMRYSPFAAIPLEVTLIEHLQ</sequence>
<comment type="function">
    <text evidence="11">DNA polymerase III is a complex, multichain enzyme responsible for most of the replicative synthesis in bacteria. This DNA polymerase also exhibits 3' to 5' exonuclease activity.</text>
</comment>
<dbReference type="Gene3D" id="1.20.272.10">
    <property type="match status" value="1"/>
</dbReference>
<dbReference type="EMBL" id="PFBD01000011">
    <property type="protein sequence ID" value="PIR87283.1"/>
    <property type="molecule type" value="Genomic_DNA"/>
</dbReference>
<evidence type="ECO:0000313" key="13">
    <source>
        <dbReference type="EMBL" id="PIR87283.1"/>
    </source>
</evidence>
<comment type="subunit">
    <text evidence="11">DNA polymerase III contains a core (composed of alpha, epsilon and theta chains) that associates with a tau subunit. This core dimerizes to form the POLIII' complex. PolIII' associates with the gamma complex (composed of gamma, delta, delta', psi and chi chains) and with the beta chain to form the complete DNA polymerase III complex.</text>
</comment>
<dbReference type="GO" id="GO:0005524">
    <property type="term" value="F:ATP binding"/>
    <property type="evidence" value="ECO:0007669"/>
    <property type="project" value="UniProtKB-KW"/>
</dbReference>
<dbReference type="Proteomes" id="UP000229526">
    <property type="component" value="Unassembled WGS sequence"/>
</dbReference>
<dbReference type="GO" id="GO:0003677">
    <property type="term" value="F:DNA binding"/>
    <property type="evidence" value="ECO:0007669"/>
    <property type="project" value="InterPro"/>
</dbReference>
<dbReference type="InterPro" id="IPR045085">
    <property type="entry name" value="HLD_clamp_pol_III_gamma_tau"/>
</dbReference>
<evidence type="ECO:0000256" key="1">
    <source>
        <dbReference type="ARBA" id="ARBA00006360"/>
    </source>
</evidence>
<dbReference type="Pfam" id="PF13177">
    <property type="entry name" value="DNA_pol3_delta2"/>
    <property type="match status" value="1"/>
</dbReference>
<dbReference type="GO" id="GO:0003887">
    <property type="term" value="F:DNA-directed DNA polymerase activity"/>
    <property type="evidence" value="ECO:0007669"/>
    <property type="project" value="UniProtKB-KW"/>
</dbReference>
<dbReference type="Gene3D" id="3.40.50.300">
    <property type="entry name" value="P-loop containing nucleotide triphosphate hydrolases"/>
    <property type="match status" value="1"/>
</dbReference>
<dbReference type="InterPro" id="IPR027417">
    <property type="entry name" value="P-loop_NTPase"/>
</dbReference>
<dbReference type="InterPro" id="IPR022754">
    <property type="entry name" value="DNA_pol_III_gamma-3"/>
</dbReference>
<dbReference type="CDD" id="cd00009">
    <property type="entry name" value="AAA"/>
    <property type="match status" value="1"/>
</dbReference>
<dbReference type="GO" id="GO:0006261">
    <property type="term" value="P:DNA-templated DNA replication"/>
    <property type="evidence" value="ECO:0007669"/>
    <property type="project" value="TreeGrafter"/>
</dbReference>
<dbReference type="InterPro" id="IPR008921">
    <property type="entry name" value="DNA_pol3_clamp-load_cplx_C"/>
</dbReference>
<organism evidence="13 14">
    <name type="scientific">Candidatus Harrisonbacteria bacterium CG10_big_fil_rev_8_21_14_0_10_49_15</name>
    <dbReference type="NCBI Taxonomy" id="1974587"/>
    <lineage>
        <taxon>Bacteria</taxon>
        <taxon>Candidatus Harrisoniibacteriota</taxon>
    </lineage>
</organism>
<dbReference type="GO" id="GO:0009360">
    <property type="term" value="C:DNA polymerase III complex"/>
    <property type="evidence" value="ECO:0007669"/>
    <property type="project" value="InterPro"/>
</dbReference>
<evidence type="ECO:0000256" key="10">
    <source>
        <dbReference type="ARBA" id="ARBA00049244"/>
    </source>
</evidence>
<dbReference type="NCBIfam" id="TIGR02397">
    <property type="entry name" value="dnaX_nterm"/>
    <property type="match status" value="1"/>
</dbReference>
<evidence type="ECO:0000256" key="8">
    <source>
        <dbReference type="ARBA" id="ARBA00022840"/>
    </source>
</evidence>
<evidence type="ECO:0000256" key="3">
    <source>
        <dbReference type="ARBA" id="ARBA00022695"/>
    </source>
</evidence>
<dbReference type="EC" id="2.7.7.7" evidence="11"/>
<dbReference type="NCBIfam" id="NF004046">
    <property type="entry name" value="PRK05563.1"/>
    <property type="match status" value="1"/>
</dbReference>
<dbReference type="AlphaFoldDB" id="A0A2H0ULL6"/>
<name>A0A2H0ULL6_9BACT</name>
<evidence type="ECO:0000256" key="5">
    <source>
        <dbReference type="ARBA" id="ARBA00022723"/>
    </source>
</evidence>
<dbReference type="SMART" id="SM00382">
    <property type="entry name" value="AAA"/>
    <property type="match status" value="1"/>
</dbReference>
<evidence type="ECO:0000259" key="12">
    <source>
        <dbReference type="SMART" id="SM00382"/>
    </source>
</evidence>
<evidence type="ECO:0000256" key="4">
    <source>
        <dbReference type="ARBA" id="ARBA00022705"/>
    </source>
</evidence>
<proteinExistence type="inferred from homology"/>
<keyword evidence="8 11" id="KW-0067">ATP-binding</keyword>
<evidence type="ECO:0000256" key="2">
    <source>
        <dbReference type="ARBA" id="ARBA00022679"/>
    </source>
</evidence>
<dbReference type="PANTHER" id="PTHR11669:SF0">
    <property type="entry name" value="PROTEIN STICHEL-LIKE 2"/>
    <property type="match status" value="1"/>
</dbReference>
<keyword evidence="6 11" id="KW-0547">Nucleotide-binding</keyword>
<evidence type="ECO:0000256" key="7">
    <source>
        <dbReference type="ARBA" id="ARBA00022833"/>
    </source>
</evidence>
<dbReference type="SUPFAM" id="SSF48019">
    <property type="entry name" value="post-AAA+ oligomerization domain-like"/>
    <property type="match status" value="1"/>
</dbReference>
<keyword evidence="2 11" id="KW-0808">Transferase</keyword>
<evidence type="ECO:0000256" key="9">
    <source>
        <dbReference type="ARBA" id="ARBA00022932"/>
    </source>
</evidence>
<keyword evidence="3 11" id="KW-0548">Nucleotidyltransferase</keyword>
<dbReference type="InterPro" id="IPR050238">
    <property type="entry name" value="DNA_Rep/Repair_Clamp_Loader"/>
</dbReference>
<keyword evidence="5" id="KW-0479">Metal-binding</keyword>
<gene>
    <name evidence="11" type="primary">dnaX</name>
    <name evidence="13" type="ORF">COU11_01300</name>
</gene>
<dbReference type="InterPro" id="IPR003593">
    <property type="entry name" value="AAA+_ATPase"/>
</dbReference>
<comment type="caution">
    <text evidence="13">The sequence shown here is derived from an EMBL/GenBank/DDBJ whole genome shotgun (WGS) entry which is preliminary data.</text>
</comment>
<accession>A0A2H0ULL6</accession>
<comment type="catalytic activity">
    <reaction evidence="10 11">
        <text>DNA(n) + a 2'-deoxyribonucleoside 5'-triphosphate = DNA(n+1) + diphosphate</text>
        <dbReference type="Rhea" id="RHEA:22508"/>
        <dbReference type="Rhea" id="RHEA-COMP:17339"/>
        <dbReference type="Rhea" id="RHEA-COMP:17340"/>
        <dbReference type="ChEBI" id="CHEBI:33019"/>
        <dbReference type="ChEBI" id="CHEBI:61560"/>
        <dbReference type="ChEBI" id="CHEBI:173112"/>
        <dbReference type="EC" id="2.7.7.7"/>
    </reaction>
</comment>
<comment type="similarity">
    <text evidence="1 11">Belongs to the DnaX/STICHEL family.</text>
</comment>
<dbReference type="GO" id="GO:0046872">
    <property type="term" value="F:metal ion binding"/>
    <property type="evidence" value="ECO:0007669"/>
    <property type="project" value="UniProtKB-KW"/>
</dbReference>